<evidence type="ECO:0000256" key="3">
    <source>
        <dbReference type="ARBA" id="ARBA00022448"/>
    </source>
</evidence>
<comment type="similarity">
    <text evidence="2">Belongs to the adaptor complexes large subunit family.</text>
</comment>
<reference evidence="8" key="1">
    <citation type="submission" date="2020-11" db="EMBL/GenBank/DDBJ databases">
        <authorList>
            <person name="Tran Van P."/>
        </authorList>
    </citation>
    <scope>NUCLEOTIDE SEQUENCE</scope>
</reference>
<dbReference type="GO" id="GO:0012505">
    <property type="term" value="C:endomembrane system"/>
    <property type="evidence" value="ECO:0007669"/>
    <property type="project" value="UniProtKB-SubCell"/>
</dbReference>
<evidence type="ECO:0000256" key="6">
    <source>
        <dbReference type="SAM" id="Phobius"/>
    </source>
</evidence>
<gene>
    <name evidence="8" type="ORF">TDIB3V08_LOCUS6369</name>
</gene>
<keyword evidence="4" id="KW-0653">Protein transport</keyword>
<dbReference type="InterPro" id="IPR016024">
    <property type="entry name" value="ARM-type_fold"/>
</dbReference>
<organism evidence="8">
    <name type="scientific">Timema douglasi</name>
    <name type="common">Walking stick</name>
    <dbReference type="NCBI Taxonomy" id="61478"/>
    <lineage>
        <taxon>Eukaryota</taxon>
        <taxon>Metazoa</taxon>
        <taxon>Ecdysozoa</taxon>
        <taxon>Arthropoda</taxon>
        <taxon>Hexapoda</taxon>
        <taxon>Insecta</taxon>
        <taxon>Pterygota</taxon>
        <taxon>Neoptera</taxon>
        <taxon>Polyneoptera</taxon>
        <taxon>Phasmatodea</taxon>
        <taxon>Timematodea</taxon>
        <taxon>Timematoidea</taxon>
        <taxon>Timematidae</taxon>
        <taxon>Timema</taxon>
    </lineage>
</organism>
<evidence type="ECO:0000313" key="8">
    <source>
        <dbReference type="EMBL" id="CAD7200141.1"/>
    </source>
</evidence>
<sequence length="779" mass="87441">MGVDLHIIVNLPASVAYLANALVVLSSTAEDRKIEYFSSHPPVNENNTKIFVWNCALHSASDMVFDCCAHAHIGGGGEEGRTARCALLVQLPSGESPLGSATDSHLDLKHHYIAKHGVNLLSNRIQPSDITLPHTYQSMATLMRPFHTLLFAADSNQFESVATLKVRLVKVLSANAMSISFVVLLASIGVAFLYYALIYYFSSHTPLYEKDKKIFVWNCALHSTSDVVFDCCAHAHIGGWEGRHDCRVERALLLLQVPALARWWKELIEAVHIYKDLSCLIGPVVKLLPSHNEEVKKASYKVLPKICASHPEIAVLVVNTIKKDCNDPNPVVKCLAVSTLCSLLPLIEEHATHVLGVAINDDNPNVRQTAVLGCVQVFKSIPLLLQEQGFIDRLYSCIRDIDPRVVTSSLLALDTILAHEGGVVVNKSITFHLLQRLGEFPNSLLATVLQVLKKYKPCEENERFQELSVLDQYLTQSSSAAVTVNCVELFLSLTEEHHQHLHSEIIQQVVPVFKKFILPQASKESTNYVLDFLFKIKRRNLQWLVAFEDSPELFYPCDKPRDVTISLKKLKLLPYICSQKNSMGVLEVLKRIYCTKTFISNATISCICLISSCQPSLSTECLSIMFILLKSTNPNIRHQVLENLVDFNFDAVEKESIHLLLKQVIKFVDLSSKDIPNIVLLLVGECGEKANEDTLFVLEIMCTNFLLYDDEKTQSLILTTTVKMFLKMPAQYQKILGCVMEKCFDKSKKCEVSVSLQHKVLKYYKLLHSNINILKKIIL</sequence>
<feature type="transmembrane region" description="Helical" evidence="6">
    <location>
        <begin position="177"/>
        <end position="201"/>
    </location>
</feature>
<keyword evidence="3" id="KW-0813">Transport</keyword>
<accession>A0A7R8ZBB2</accession>
<dbReference type="InterPro" id="IPR011989">
    <property type="entry name" value="ARM-like"/>
</dbReference>
<comment type="subcellular location">
    <subcellularLocation>
        <location evidence="1">Endomembrane system</location>
    </subcellularLocation>
</comment>
<keyword evidence="6" id="KW-1133">Transmembrane helix</keyword>
<dbReference type="Gene3D" id="1.25.10.10">
    <property type="entry name" value="Leucine-rich Repeat Variant"/>
    <property type="match status" value="1"/>
</dbReference>
<dbReference type="GO" id="GO:0006886">
    <property type="term" value="P:intracellular protein transport"/>
    <property type="evidence" value="ECO:0007669"/>
    <property type="project" value="InterPro"/>
</dbReference>
<dbReference type="SUPFAM" id="SSF48371">
    <property type="entry name" value="ARM repeat"/>
    <property type="match status" value="1"/>
</dbReference>
<dbReference type="GO" id="GO:0016192">
    <property type="term" value="P:vesicle-mediated transport"/>
    <property type="evidence" value="ECO:0007669"/>
    <property type="project" value="InterPro"/>
</dbReference>
<dbReference type="AlphaFoldDB" id="A0A7R8ZBB2"/>
<dbReference type="PANTHER" id="PTHR11134">
    <property type="entry name" value="ADAPTOR COMPLEX SUBUNIT BETA FAMILY MEMBER"/>
    <property type="match status" value="1"/>
</dbReference>
<dbReference type="GO" id="GO:0030117">
    <property type="term" value="C:membrane coat"/>
    <property type="evidence" value="ECO:0007669"/>
    <property type="project" value="InterPro"/>
</dbReference>
<protein>
    <recommendedName>
        <fullName evidence="7">Clathrin/coatomer adaptor adaptin-like N-terminal domain-containing protein</fullName>
    </recommendedName>
</protein>
<evidence type="ECO:0000256" key="1">
    <source>
        <dbReference type="ARBA" id="ARBA00004308"/>
    </source>
</evidence>
<evidence type="ECO:0000256" key="5">
    <source>
        <dbReference type="ARBA" id="ARBA00023136"/>
    </source>
</evidence>
<feature type="domain" description="Clathrin/coatomer adaptor adaptin-like N-terminal" evidence="7">
    <location>
        <begin position="276"/>
        <end position="749"/>
    </location>
</feature>
<proteinExistence type="inferred from homology"/>
<keyword evidence="5 6" id="KW-0472">Membrane</keyword>
<feature type="transmembrane region" description="Helical" evidence="6">
    <location>
        <begin position="6"/>
        <end position="25"/>
    </location>
</feature>
<evidence type="ECO:0000256" key="2">
    <source>
        <dbReference type="ARBA" id="ARBA00006613"/>
    </source>
</evidence>
<dbReference type="EMBL" id="OA567283">
    <property type="protein sequence ID" value="CAD7200141.1"/>
    <property type="molecule type" value="Genomic_DNA"/>
</dbReference>
<name>A0A7R8ZBB2_TIMDO</name>
<evidence type="ECO:0000256" key="4">
    <source>
        <dbReference type="ARBA" id="ARBA00022927"/>
    </source>
</evidence>
<dbReference type="Pfam" id="PF01602">
    <property type="entry name" value="Adaptin_N"/>
    <property type="match status" value="1"/>
</dbReference>
<keyword evidence="6" id="KW-0812">Transmembrane</keyword>
<dbReference type="InterPro" id="IPR026739">
    <property type="entry name" value="AP_beta"/>
</dbReference>
<evidence type="ECO:0000259" key="7">
    <source>
        <dbReference type="Pfam" id="PF01602"/>
    </source>
</evidence>
<dbReference type="InterPro" id="IPR002553">
    <property type="entry name" value="Clathrin/coatomer_adapt-like_N"/>
</dbReference>